<feature type="compositionally biased region" description="Polar residues" evidence="1">
    <location>
        <begin position="439"/>
        <end position="460"/>
    </location>
</feature>
<feature type="compositionally biased region" description="Low complexity" evidence="1">
    <location>
        <begin position="350"/>
        <end position="378"/>
    </location>
</feature>
<dbReference type="PROSITE" id="PS51757">
    <property type="entry name" value="TH1"/>
    <property type="match status" value="1"/>
</dbReference>
<protein>
    <recommendedName>
        <fullName evidence="2">TH1 domain-containing protein</fullName>
    </recommendedName>
</protein>
<feature type="region of interest" description="Disordered" evidence="1">
    <location>
        <begin position="1"/>
        <end position="24"/>
    </location>
</feature>
<sequence length="565" mass="60479">MDEDASNNRGNPASPLNASNTSVSTNNSVIASGVSYSSVVKQQLHQQQKGFTPPASNSIRINSSSSNNTQFRSSPSSLSPPGTNTTHFTTIMTGSLSPSTASTNNFSLLNDIYFHNLGDINDMASKGNSAGNSSSNSTATTTTNSRSNSGGNSLSTPIGPPKHDVDLIVQTTKQEDARFMGRKKRRNSSVSKVFLGDFLKLSNNVSTLKMMSKYGDNRILFSDVLTKVNKRNKMQERIIIITDKSIYNVHPTDYKLKRRISLESVTALSMSTMEDNFIIFHVNSEYDYVLISGRKIEIATILVEAYYNLAFYHITPLDPTSAATVVGGNGSNLATTAAATTTASNHIGINSPSHKSSNNSNSNSTGHPSPSSSPSTTSTALNMITTISNTLFSQNNNSSSIPSISGSTKDSNSNPPSLKDTSSGPSNTNTNNNDPSLSATLTLTTKQANSNNGNGMSSPRLSIMPGKNNNNSNNNTNSNTNSPIMSNTTQGAPLNIIQRVTGSVLPVFFNDRIEYKIEGDSMREIVFTRAQGAVNISIQTVRSKMALHKKETSRTSITSPSSSLR</sequence>
<feature type="compositionally biased region" description="Low complexity" evidence="1">
    <location>
        <begin position="56"/>
        <end position="77"/>
    </location>
</feature>
<dbReference type="GO" id="GO:0003774">
    <property type="term" value="F:cytoskeletal motor activity"/>
    <property type="evidence" value="ECO:0007669"/>
    <property type="project" value="InterPro"/>
</dbReference>
<feature type="compositionally biased region" description="Low complexity" evidence="1">
    <location>
        <begin position="420"/>
        <end position="438"/>
    </location>
</feature>
<feature type="compositionally biased region" description="Polar residues" evidence="1">
    <location>
        <begin position="7"/>
        <end position="16"/>
    </location>
</feature>
<dbReference type="EMBL" id="AJWJ01000196">
    <property type="protein sequence ID" value="KAF2073563.1"/>
    <property type="molecule type" value="Genomic_DNA"/>
</dbReference>
<keyword evidence="4" id="KW-1185">Reference proteome</keyword>
<dbReference type="GO" id="GO:0016459">
    <property type="term" value="C:myosin complex"/>
    <property type="evidence" value="ECO:0007669"/>
    <property type="project" value="InterPro"/>
</dbReference>
<feature type="compositionally biased region" description="Low complexity" evidence="1">
    <location>
        <begin position="127"/>
        <end position="156"/>
    </location>
</feature>
<feature type="region of interest" description="Disordered" evidence="1">
    <location>
        <begin position="127"/>
        <end position="163"/>
    </location>
</feature>
<evidence type="ECO:0000313" key="3">
    <source>
        <dbReference type="EMBL" id="KAF2073563.1"/>
    </source>
</evidence>
<feature type="region of interest" description="Disordered" evidence="1">
    <location>
        <begin position="45"/>
        <end position="97"/>
    </location>
</feature>
<gene>
    <name evidence="3" type="ORF">CYY_005112</name>
</gene>
<organism evidence="3 4">
    <name type="scientific">Polysphondylium violaceum</name>
    <dbReference type="NCBI Taxonomy" id="133409"/>
    <lineage>
        <taxon>Eukaryota</taxon>
        <taxon>Amoebozoa</taxon>
        <taxon>Evosea</taxon>
        <taxon>Eumycetozoa</taxon>
        <taxon>Dictyostelia</taxon>
        <taxon>Dictyosteliales</taxon>
        <taxon>Dictyosteliaceae</taxon>
        <taxon>Polysphondylium</taxon>
    </lineage>
</organism>
<feature type="region of interest" description="Disordered" evidence="1">
    <location>
        <begin position="345"/>
        <end position="378"/>
    </location>
</feature>
<dbReference type="PANTHER" id="PTHR34969">
    <property type="entry name" value="OS01G0621700 PROTEIN"/>
    <property type="match status" value="1"/>
</dbReference>
<name>A0A8J4PS91_9MYCE</name>
<evidence type="ECO:0000259" key="2">
    <source>
        <dbReference type="PROSITE" id="PS51757"/>
    </source>
</evidence>
<evidence type="ECO:0000256" key="1">
    <source>
        <dbReference type="SAM" id="MobiDB-lite"/>
    </source>
</evidence>
<dbReference type="PANTHER" id="PTHR34969:SF1">
    <property type="entry name" value="TH1 DOMAIN-CONTAINING PROTEIN"/>
    <property type="match status" value="1"/>
</dbReference>
<feature type="compositionally biased region" description="Low complexity" evidence="1">
    <location>
        <begin position="468"/>
        <end position="487"/>
    </location>
</feature>
<dbReference type="Proteomes" id="UP000695562">
    <property type="component" value="Unassembled WGS sequence"/>
</dbReference>
<proteinExistence type="predicted"/>
<evidence type="ECO:0000313" key="4">
    <source>
        <dbReference type="Proteomes" id="UP000695562"/>
    </source>
</evidence>
<dbReference type="OrthoDB" id="6108017at2759"/>
<feature type="region of interest" description="Disordered" evidence="1">
    <location>
        <begin position="392"/>
        <end position="487"/>
    </location>
</feature>
<dbReference type="Pfam" id="PF06017">
    <property type="entry name" value="Myosin_TH1"/>
    <property type="match status" value="1"/>
</dbReference>
<dbReference type="InterPro" id="IPR010926">
    <property type="entry name" value="Myosin_TH1"/>
</dbReference>
<reference evidence="3" key="1">
    <citation type="submission" date="2020-01" db="EMBL/GenBank/DDBJ databases">
        <title>Development of genomics and gene disruption for Polysphondylium violaceum indicates a role for the polyketide synthase stlB in stalk morphogenesis.</title>
        <authorList>
            <person name="Narita B."/>
            <person name="Kawabe Y."/>
            <person name="Kin K."/>
            <person name="Saito T."/>
            <person name="Gibbs R."/>
            <person name="Kuspa A."/>
            <person name="Muzny D."/>
            <person name="Queller D."/>
            <person name="Richards S."/>
            <person name="Strassman J."/>
            <person name="Sucgang R."/>
            <person name="Worley K."/>
            <person name="Schaap P."/>
        </authorList>
    </citation>
    <scope>NUCLEOTIDE SEQUENCE</scope>
    <source>
        <strain evidence="3">QSvi11</strain>
    </source>
</reference>
<feature type="compositionally biased region" description="Low complexity" evidence="1">
    <location>
        <begin position="393"/>
        <end position="407"/>
    </location>
</feature>
<feature type="domain" description="TH1" evidence="2">
    <location>
        <begin position="183"/>
        <end position="361"/>
    </location>
</feature>
<comment type="caution">
    <text evidence="3">The sequence shown here is derived from an EMBL/GenBank/DDBJ whole genome shotgun (WGS) entry which is preliminary data.</text>
</comment>
<dbReference type="AlphaFoldDB" id="A0A8J4PS91"/>
<feature type="compositionally biased region" description="Polar residues" evidence="1">
    <location>
        <begin position="79"/>
        <end position="97"/>
    </location>
</feature>
<accession>A0A8J4PS91</accession>